<gene>
    <name evidence="3" type="ORF">ETB97_004292</name>
</gene>
<dbReference type="Proteomes" id="UP000541154">
    <property type="component" value="Unassembled WGS sequence"/>
</dbReference>
<keyword evidence="2" id="KW-1133">Transmembrane helix</keyword>
<protein>
    <submittedName>
        <fullName evidence="3">Uncharacterized protein</fullName>
    </submittedName>
</protein>
<proteinExistence type="predicted"/>
<sequence length="105" mass="11785">MRTTQREHSFVRHRHGSNTGQNVPRRQQFQYKPFTKRHPEPEEHRLVQSAVSTHILAGLLGLMLVCAVASSTLLLPNDLCRIAAKASLLAEPKLLSEYVILTGSE</sequence>
<feature type="region of interest" description="Disordered" evidence="1">
    <location>
        <begin position="1"/>
        <end position="27"/>
    </location>
</feature>
<keyword evidence="2" id="KW-0812">Transmembrane</keyword>
<evidence type="ECO:0000256" key="2">
    <source>
        <dbReference type="SAM" id="Phobius"/>
    </source>
</evidence>
<feature type="compositionally biased region" description="Basic and acidic residues" evidence="1">
    <location>
        <begin position="1"/>
        <end position="10"/>
    </location>
</feature>
<dbReference type="EMBL" id="SPNV01000201">
    <property type="protein sequence ID" value="KAF5858549.1"/>
    <property type="molecule type" value="Genomic_DNA"/>
</dbReference>
<comment type="caution">
    <text evidence="3">The sequence shown here is derived from an EMBL/GenBank/DDBJ whole genome shotgun (WGS) entry which is preliminary data.</text>
</comment>
<reference evidence="3 4" key="1">
    <citation type="submission" date="2019-04" db="EMBL/GenBank/DDBJ databases">
        <title>Aspergillus burnettii sp. nov., novel species from soil in southeast Queensland.</title>
        <authorList>
            <person name="Gilchrist C.L.M."/>
            <person name="Pitt J.I."/>
            <person name="Lange L."/>
            <person name="Lacey H.J."/>
            <person name="Vuong D."/>
            <person name="Midgley D.J."/>
            <person name="Greenfield P."/>
            <person name="Bradbury M."/>
            <person name="Lacey E."/>
            <person name="Busk P.K."/>
            <person name="Pilgaard B."/>
            <person name="Chooi Y.H."/>
            <person name="Piggott A.M."/>
        </authorList>
    </citation>
    <scope>NUCLEOTIDE SEQUENCE [LARGE SCALE GENOMIC DNA]</scope>
    <source>
        <strain evidence="3 4">FRR 5400</strain>
    </source>
</reference>
<keyword evidence="2" id="KW-0472">Membrane</keyword>
<evidence type="ECO:0000313" key="3">
    <source>
        <dbReference type="EMBL" id="KAF5858549.1"/>
    </source>
</evidence>
<name>A0A8H6A074_PETAA</name>
<keyword evidence="4" id="KW-1185">Reference proteome</keyword>
<feature type="transmembrane region" description="Helical" evidence="2">
    <location>
        <begin position="55"/>
        <end position="75"/>
    </location>
</feature>
<organism evidence="3 4">
    <name type="scientific">Petromyces alliaceus</name>
    <name type="common">Aspergillus alliaceus</name>
    <dbReference type="NCBI Taxonomy" id="209559"/>
    <lineage>
        <taxon>Eukaryota</taxon>
        <taxon>Fungi</taxon>
        <taxon>Dikarya</taxon>
        <taxon>Ascomycota</taxon>
        <taxon>Pezizomycotina</taxon>
        <taxon>Eurotiomycetes</taxon>
        <taxon>Eurotiomycetidae</taxon>
        <taxon>Eurotiales</taxon>
        <taxon>Aspergillaceae</taxon>
        <taxon>Aspergillus</taxon>
        <taxon>Aspergillus subgen. Circumdati</taxon>
    </lineage>
</organism>
<accession>A0A8H6A074</accession>
<evidence type="ECO:0000256" key="1">
    <source>
        <dbReference type="SAM" id="MobiDB-lite"/>
    </source>
</evidence>
<feature type="compositionally biased region" description="Polar residues" evidence="1">
    <location>
        <begin position="17"/>
        <end position="27"/>
    </location>
</feature>
<evidence type="ECO:0000313" key="4">
    <source>
        <dbReference type="Proteomes" id="UP000541154"/>
    </source>
</evidence>
<dbReference type="AlphaFoldDB" id="A0A8H6A074"/>